<name>A0A1K2HHQ9_9LACT</name>
<dbReference type="EMBL" id="JXJT01000020">
    <property type="protein sequence ID" value="PCS01891.1"/>
    <property type="molecule type" value="Genomic_DNA"/>
</dbReference>
<dbReference type="STRING" id="1122154.SAMN02746068_01944"/>
<dbReference type="AlphaFoldDB" id="A0A1K2HHQ9"/>
<dbReference type="EMBL" id="FPKS01000015">
    <property type="protein sequence ID" value="SFZ76384.1"/>
    <property type="molecule type" value="Genomic_DNA"/>
</dbReference>
<evidence type="ECO:0000313" key="1">
    <source>
        <dbReference type="EMBL" id="PCS01891.1"/>
    </source>
</evidence>
<organism evidence="2 3">
    <name type="scientific">Pseudolactococcus chungangensis CAU 28 = DSM 22330</name>
    <dbReference type="NCBI Taxonomy" id="1122154"/>
    <lineage>
        <taxon>Bacteria</taxon>
        <taxon>Bacillati</taxon>
        <taxon>Bacillota</taxon>
        <taxon>Bacilli</taxon>
        <taxon>Lactobacillales</taxon>
        <taxon>Streptococcaceae</taxon>
        <taxon>Pseudolactococcus</taxon>
    </lineage>
</organism>
<evidence type="ECO:0000313" key="2">
    <source>
        <dbReference type="EMBL" id="SFZ76384.1"/>
    </source>
</evidence>
<dbReference type="Proteomes" id="UP000218979">
    <property type="component" value="Unassembled WGS sequence"/>
</dbReference>
<reference evidence="2 3" key="2">
    <citation type="submission" date="2016-11" db="EMBL/GenBank/DDBJ databases">
        <authorList>
            <person name="Jaros S."/>
            <person name="Januszkiewicz K."/>
            <person name="Wedrychowicz H."/>
        </authorList>
    </citation>
    <scope>NUCLEOTIDE SEQUENCE [LARGE SCALE GENOMIC DNA]</scope>
    <source>
        <strain evidence="2 3">DSM 22330</strain>
    </source>
</reference>
<protein>
    <submittedName>
        <fullName evidence="2">Uncharacterized protein</fullName>
    </submittedName>
</protein>
<evidence type="ECO:0000313" key="3">
    <source>
        <dbReference type="Proteomes" id="UP000185655"/>
    </source>
</evidence>
<keyword evidence="4" id="KW-1185">Reference proteome</keyword>
<dbReference type="OrthoDB" id="2243030at2"/>
<reference evidence="1 4" key="1">
    <citation type="submission" date="2014-12" db="EMBL/GenBank/DDBJ databases">
        <title>Draft genome sequences of 10 type strains of Lactococcus.</title>
        <authorList>
            <person name="Sun Z."/>
            <person name="Zhong Z."/>
            <person name="Liu W."/>
            <person name="Zhang W."/>
            <person name="Zhang H."/>
        </authorList>
    </citation>
    <scope>NUCLEOTIDE SEQUENCE [LARGE SCALE GENOMIC DNA]</scope>
    <source>
        <strain evidence="1 4">DSM 22330</strain>
    </source>
</reference>
<dbReference type="RefSeq" id="WP_031367056.1">
    <property type="nucleotide sequence ID" value="NZ_FPKS01000015.1"/>
</dbReference>
<gene>
    <name evidence="1" type="ORF">RR45_GL000964</name>
    <name evidence="2" type="ORF">SAMN02746068_01944</name>
</gene>
<accession>A0A1K2HHQ9</accession>
<sequence>MKNKKIENMTRKEIEALSVEELKDGMRSVFREAEKKRRWQEIDNLVKKINGFKPEPIKEDEFSFIFNHIFSSWVKQWEDENK</sequence>
<dbReference type="Proteomes" id="UP000185655">
    <property type="component" value="Unassembled WGS sequence"/>
</dbReference>
<evidence type="ECO:0000313" key="4">
    <source>
        <dbReference type="Proteomes" id="UP000218979"/>
    </source>
</evidence>
<proteinExistence type="predicted"/>